<evidence type="ECO:0008006" key="14">
    <source>
        <dbReference type="Google" id="ProtNLM"/>
    </source>
</evidence>
<evidence type="ECO:0000313" key="12">
    <source>
        <dbReference type="EMBL" id="OLS03094.1"/>
    </source>
</evidence>
<keyword evidence="5 8" id="KW-0482">Metalloprotease</keyword>
<organism evidence="12 13">
    <name type="scientific">Tissierella creatinophila DSM 6911</name>
    <dbReference type="NCBI Taxonomy" id="1123403"/>
    <lineage>
        <taxon>Bacteria</taxon>
        <taxon>Bacillati</taxon>
        <taxon>Bacillota</taxon>
        <taxon>Tissierellia</taxon>
        <taxon>Tissierellales</taxon>
        <taxon>Tissierellaceae</taxon>
        <taxon>Tissierella</taxon>
    </lineage>
</organism>
<evidence type="ECO:0000259" key="11">
    <source>
        <dbReference type="Pfam" id="PF16491"/>
    </source>
</evidence>
<evidence type="ECO:0000256" key="2">
    <source>
        <dbReference type="ARBA" id="ARBA00022723"/>
    </source>
</evidence>
<feature type="transmembrane region" description="Helical" evidence="9">
    <location>
        <begin position="315"/>
        <end position="335"/>
    </location>
</feature>
<dbReference type="EMBL" id="LTDM01000011">
    <property type="protein sequence ID" value="OLS03094.1"/>
    <property type="molecule type" value="Genomic_DNA"/>
</dbReference>
<keyword evidence="1 8" id="KW-0645">Protease</keyword>
<evidence type="ECO:0000313" key="13">
    <source>
        <dbReference type="Proteomes" id="UP000186112"/>
    </source>
</evidence>
<dbReference type="Gene3D" id="3.30.2010.10">
    <property type="entry name" value="Metalloproteases ('zincins'), catalytic domain"/>
    <property type="match status" value="1"/>
</dbReference>
<feature type="transmembrane region" description="Helical" evidence="9">
    <location>
        <begin position="55"/>
        <end position="72"/>
    </location>
</feature>
<dbReference type="GO" id="GO:0004222">
    <property type="term" value="F:metalloendopeptidase activity"/>
    <property type="evidence" value="ECO:0007669"/>
    <property type="project" value="InterPro"/>
</dbReference>
<dbReference type="InterPro" id="IPR027057">
    <property type="entry name" value="CAXX_Prtase_1"/>
</dbReference>
<evidence type="ECO:0000256" key="5">
    <source>
        <dbReference type="ARBA" id="ARBA00023049"/>
    </source>
</evidence>
<dbReference type="RefSeq" id="WP_075725368.1">
    <property type="nucleotide sequence ID" value="NZ_LTDM01000011.1"/>
</dbReference>
<protein>
    <recommendedName>
        <fullName evidence="14">Protease HtpX</fullName>
    </recommendedName>
</protein>
<dbReference type="InterPro" id="IPR032456">
    <property type="entry name" value="Peptidase_M48_N"/>
</dbReference>
<gene>
    <name evidence="12" type="ORF">TICRE_07900</name>
</gene>
<dbReference type="PANTHER" id="PTHR10120">
    <property type="entry name" value="CAAX PRENYL PROTEASE 1"/>
    <property type="match status" value="1"/>
</dbReference>
<dbReference type="GO" id="GO:0071586">
    <property type="term" value="P:CAAX-box protein processing"/>
    <property type="evidence" value="ECO:0007669"/>
    <property type="project" value="InterPro"/>
</dbReference>
<dbReference type="AlphaFoldDB" id="A0A1U7M6Y4"/>
<feature type="transmembrane region" description="Helical" evidence="9">
    <location>
        <begin position="9"/>
        <end position="26"/>
    </location>
</feature>
<evidence type="ECO:0000256" key="7">
    <source>
        <dbReference type="PIRSR" id="PIRSR627057-2"/>
    </source>
</evidence>
<dbReference type="CDD" id="cd07343">
    <property type="entry name" value="M48A_Zmpste24p_like"/>
    <property type="match status" value="1"/>
</dbReference>
<sequence length="408" mass="47290">MDIRLKKTIIIFFVLLLIFISLMIFSEYRNIENLREEEGVNESALELRKESLKVWGVRLLLNFLIPLLFLTTKFSQKISSFVSKGRGSIVSGILYGLIFFFIVFLINLPLNFYSSYYLNHKYGLSNQSIWRWLELNIKSFLTSDLLTALFLWVPYGIISRGSRTWWIKLSLLVIPVIIFMVFISPLVIDPIFNKYTSIADEDLGKEITTLLDRAGIKDAKIYKVDKSKDTKTMNAYMTGISSSKRIVLWDTTIEKLNEKEILSVTSHEIGHYINGHIWKNILLSILGTFILFFLVYIGSEWMLYYSYGSFGFKTLSNYASLPLLILLLNVFLFFGDPLSNYISRKMEVEADIVEITLTGDRESAVSAMEKLSKNNLGVKRTSKLYEIFYLTHPSLEDRIEFYKTYPID</sequence>
<keyword evidence="4 7" id="KW-0862">Zinc</keyword>
<feature type="active site" evidence="6">
    <location>
        <position position="268"/>
    </location>
</feature>
<feature type="binding site" evidence="7">
    <location>
        <position position="347"/>
    </location>
    <ligand>
        <name>Zn(2+)</name>
        <dbReference type="ChEBI" id="CHEBI:29105"/>
        <note>catalytic</note>
    </ligand>
</feature>
<comment type="similarity">
    <text evidence="8">Belongs to the peptidase M48 family.</text>
</comment>
<accession>A0A1U7M6Y4</accession>
<dbReference type="InterPro" id="IPR001915">
    <property type="entry name" value="Peptidase_M48"/>
</dbReference>
<comment type="caution">
    <text evidence="12">The sequence shown here is derived from an EMBL/GenBank/DDBJ whole genome shotgun (WGS) entry which is preliminary data.</text>
</comment>
<feature type="domain" description="Peptidase M48" evidence="10">
    <location>
        <begin position="200"/>
        <end position="401"/>
    </location>
</feature>
<evidence type="ECO:0000256" key="6">
    <source>
        <dbReference type="PIRSR" id="PIRSR627057-1"/>
    </source>
</evidence>
<keyword evidence="3 8" id="KW-0378">Hydrolase</keyword>
<evidence type="ECO:0000259" key="10">
    <source>
        <dbReference type="Pfam" id="PF01435"/>
    </source>
</evidence>
<name>A0A1U7M6Y4_TISCR</name>
<evidence type="ECO:0000256" key="4">
    <source>
        <dbReference type="ARBA" id="ARBA00022833"/>
    </source>
</evidence>
<comment type="cofactor">
    <cofactor evidence="7 8">
        <name>Zn(2+)</name>
        <dbReference type="ChEBI" id="CHEBI:29105"/>
    </cofactor>
    <text evidence="7 8">Binds 1 zinc ion per subunit.</text>
</comment>
<evidence type="ECO:0000256" key="1">
    <source>
        <dbReference type="ARBA" id="ARBA00022670"/>
    </source>
</evidence>
<feature type="domain" description="CAAX prenyl protease 1 N-terminal" evidence="11">
    <location>
        <begin position="49"/>
        <end position="194"/>
    </location>
</feature>
<reference evidence="12 13" key="1">
    <citation type="submission" date="2016-02" db="EMBL/GenBank/DDBJ databases">
        <title>Genome sequence of Tissierella creatinophila DSM 6911.</title>
        <authorList>
            <person name="Poehlein A."/>
            <person name="Daniel R."/>
        </authorList>
    </citation>
    <scope>NUCLEOTIDE SEQUENCE [LARGE SCALE GENOMIC DNA]</scope>
    <source>
        <strain evidence="12 13">DSM 6911</strain>
    </source>
</reference>
<dbReference type="Pfam" id="PF01435">
    <property type="entry name" value="Peptidase_M48"/>
    <property type="match status" value="1"/>
</dbReference>
<keyword evidence="13" id="KW-1185">Reference proteome</keyword>
<feature type="binding site" evidence="7">
    <location>
        <position position="271"/>
    </location>
    <ligand>
        <name>Zn(2+)</name>
        <dbReference type="ChEBI" id="CHEBI:29105"/>
        <note>catalytic</note>
    </ligand>
</feature>
<keyword evidence="2 7" id="KW-0479">Metal-binding</keyword>
<keyword evidence="9" id="KW-0812">Transmembrane</keyword>
<feature type="transmembrane region" description="Helical" evidence="9">
    <location>
        <begin position="93"/>
        <end position="117"/>
    </location>
</feature>
<keyword evidence="9" id="KW-0472">Membrane</keyword>
<dbReference type="Proteomes" id="UP000186112">
    <property type="component" value="Unassembled WGS sequence"/>
</dbReference>
<evidence type="ECO:0000256" key="3">
    <source>
        <dbReference type="ARBA" id="ARBA00022801"/>
    </source>
</evidence>
<evidence type="ECO:0000256" key="8">
    <source>
        <dbReference type="RuleBase" id="RU003983"/>
    </source>
</evidence>
<feature type="active site" description="Proton donor" evidence="6">
    <location>
        <position position="351"/>
    </location>
</feature>
<dbReference type="GO" id="GO:0046872">
    <property type="term" value="F:metal ion binding"/>
    <property type="evidence" value="ECO:0007669"/>
    <property type="project" value="UniProtKB-KW"/>
</dbReference>
<feature type="binding site" evidence="7">
    <location>
        <position position="267"/>
    </location>
    <ligand>
        <name>Zn(2+)</name>
        <dbReference type="ChEBI" id="CHEBI:29105"/>
        <note>catalytic</note>
    </ligand>
</feature>
<evidence type="ECO:0000256" key="9">
    <source>
        <dbReference type="SAM" id="Phobius"/>
    </source>
</evidence>
<feature type="transmembrane region" description="Helical" evidence="9">
    <location>
        <begin position="281"/>
        <end position="303"/>
    </location>
</feature>
<proteinExistence type="inferred from homology"/>
<dbReference type="OrthoDB" id="9781930at2"/>
<keyword evidence="9" id="KW-1133">Transmembrane helix</keyword>
<feature type="transmembrane region" description="Helical" evidence="9">
    <location>
        <begin position="165"/>
        <end position="188"/>
    </location>
</feature>
<dbReference type="Pfam" id="PF16491">
    <property type="entry name" value="Peptidase_M48_N"/>
    <property type="match status" value="1"/>
</dbReference>